<proteinExistence type="predicted"/>
<organism evidence="1 2">
    <name type="scientific">Plakobranchus ocellatus</name>
    <dbReference type="NCBI Taxonomy" id="259542"/>
    <lineage>
        <taxon>Eukaryota</taxon>
        <taxon>Metazoa</taxon>
        <taxon>Spiralia</taxon>
        <taxon>Lophotrochozoa</taxon>
        <taxon>Mollusca</taxon>
        <taxon>Gastropoda</taxon>
        <taxon>Heterobranchia</taxon>
        <taxon>Euthyneura</taxon>
        <taxon>Panpulmonata</taxon>
        <taxon>Sacoglossa</taxon>
        <taxon>Placobranchoidea</taxon>
        <taxon>Plakobranchidae</taxon>
        <taxon>Plakobranchus</taxon>
    </lineage>
</organism>
<protein>
    <submittedName>
        <fullName evidence="1">Uncharacterized protein</fullName>
    </submittedName>
</protein>
<evidence type="ECO:0000313" key="1">
    <source>
        <dbReference type="EMBL" id="GFO38830.1"/>
    </source>
</evidence>
<reference evidence="1 2" key="1">
    <citation type="journal article" date="2021" name="Elife">
        <title>Chloroplast acquisition without the gene transfer in kleptoplastic sea slugs, Plakobranchus ocellatus.</title>
        <authorList>
            <person name="Maeda T."/>
            <person name="Takahashi S."/>
            <person name="Yoshida T."/>
            <person name="Shimamura S."/>
            <person name="Takaki Y."/>
            <person name="Nagai Y."/>
            <person name="Toyoda A."/>
            <person name="Suzuki Y."/>
            <person name="Arimoto A."/>
            <person name="Ishii H."/>
            <person name="Satoh N."/>
            <person name="Nishiyama T."/>
            <person name="Hasebe M."/>
            <person name="Maruyama T."/>
            <person name="Minagawa J."/>
            <person name="Obokata J."/>
            <person name="Shigenobu S."/>
        </authorList>
    </citation>
    <scope>NUCLEOTIDE SEQUENCE [LARGE SCALE GENOMIC DNA]</scope>
</reference>
<name>A0AAV4D3W4_9GAST</name>
<sequence>MRLLRKEARQACDQKASDLIKCLILPGMHRTEVCLIRCWRSQGIMRVRTFNIEVPADLRVNSLAVYTMPATKAEHREKKEAHYHLWHGLGKRLTEQVNTSKCPRSQLYRQGLLLFFIGRARLTEQAAAVSHSLFPQPFLTEADNGTLHSIARCLPVPPRSSPPGCTAGLQLRTELPLQQRLVRRKKTLRPCFLPLITIVGNGRDLRHVCSCWIRGGAGRPPISGWDLRHETRSPGSNREDCAGGGLEDAKDVYVKRVSSVTGVFGERSPEIGGRFQMVTRFAKQRRTQTANCTQSYGETMAGRKGCVPRRLSQHTQDEERDGPFKIKTLFFVLV</sequence>
<comment type="caution">
    <text evidence="1">The sequence shown here is derived from an EMBL/GenBank/DDBJ whole genome shotgun (WGS) entry which is preliminary data.</text>
</comment>
<keyword evidence="2" id="KW-1185">Reference proteome</keyword>
<accession>A0AAV4D3W4</accession>
<dbReference type="AlphaFoldDB" id="A0AAV4D3W4"/>
<dbReference type="Proteomes" id="UP000735302">
    <property type="component" value="Unassembled WGS sequence"/>
</dbReference>
<gene>
    <name evidence="1" type="ORF">PoB_006533500</name>
</gene>
<dbReference type="EMBL" id="BLXT01007365">
    <property type="protein sequence ID" value="GFO38830.1"/>
    <property type="molecule type" value="Genomic_DNA"/>
</dbReference>
<evidence type="ECO:0000313" key="2">
    <source>
        <dbReference type="Proteomes" id="UP000735302"/>
    </source>
</evidence>